<keyword evidence="3" id="KW-1185">Reference proteome</keyword>
<evidence type="ECO:0000313" key="2">
    <source>
        <dbReference type="EMBL" id="KDR65359.1"/>
    </source>
</evidence>
<dbReference type="HOGENOM" id="CLU_287293_0_0_1"/>
<feature type="region of interest" description="Disordered" evidence="1">
    <location>
        <begin position="441"/>
        <end position="498"/>
    </location>
</feature>
<feature type="compositionally biased region" description="Basic and acidic residues" evidence="1">
    <location>
        <begin position="163"/>
        <end position="174"/>
    </location>
</feature>
<dbReference type="Proteomes" id="UP000027222">
    <property type="component" value="Unassembled WGS sequence"/>
</dbReference>
<proteinExistence type="predicted"/>
<name>A0A067SC62_GALM3</name>
<dbReference type="OrthoDB" id="3271070at2759"/>
<reference evidence="3" key="1">
    <citation type="journal article" date="2014" name="Proc. Natl. Acad. Sci. U.S.A.">
        <title>Extensive sampling of basidiomycete genomes demonstrates inadequacy of the white-rot/brown-rot paradigm for wood decay fungi.</title>
        <authorList>
            <person name="Riley R."/>
            <person name="Salamov A.A."/>
            <person name="Brown D.W."/>
            <person name="Nagy L.G."/>
            <person name="Floudas D."/>
            <person name="Held B.W."/>
            <person name="Levasseur A."/>
            <person name="Lombard V."/>
            <person name="Morin E."/>
            <person name="Otillar R."/>
            <person name="Lindquist E.A."/>
            <person name="Sun H."/>
            <person name="LaButti K.M."/>
            <person name="Schmutz J."/>
            <person name="Jabbour D."/>
            <person name="Luo H."/>
            <person name="Baker S.E."/>
            <person name="Pisabarro A.G."/>
            <person name="Walton J.D."/>
            <person name="Blanchette R.A."/>
            <person name="Henrissat B."/>
            <person name="Martin F."/>
            <person name="Cullen D."/>
            <person name="Hibbett D.S."/>
            <person name="Grigoriev I.V."/>
        </authorList>
    </citation>
    <scope>NUCLEOTIDE SEQUENCE [LARGE SCALE GENOMIC DNA]</scope>
    <source>
        <strain evidence="3">CBS 339.88</strain>
    </source>
</reference>
<organism evidence="2 3">
    <name type="scientific">Galerina marginata (strain CBS 339.88)</name>
    <dbReference type="NCBI Taxonomy" id="685588"/>
    <lineage>
        <taxon>Eukaryota</taxon>
        <taxon>Fungi</taxon>
        <taxon>Dikarya</taxon>
        <taxon>Basidiomycota</taxon>
        <taxon>Agaricomycotina</taxon>
        <taxon>Agaricomycetes</taxon>
        <taxon>Agaricomycetidae</taxon>
        <taxon>Agaricales</taxon>
        <taxon>Agaricineae</taxon>
        <taxon>Strophariaceae</taxon>
        <taxon>Galerina</taxon>
    </lineage>
</organism>
<protein>
    <submittedName>
        <fullName evidence="2">Uncharacterized protein</fullName>
    </submittedName>
</protein>
<evidence type="ECO:0000256" key="1">
    <source>
        <dbReference type="SAM" id="MobiDB-lite"/>
    </source>
</evidence>
<feature type="compositionally biased region" description="Low complexity" evidence="1">
    <location>
        <begin position="175"/>
        <end position="187"/>
    </location>
</feature>
<sequence length="1073" mass="117576">MIPLSPRMKCLLATCQCIKFVVPTPNGNYCETPDRHNSDCVCGHPWWQHELSQAYRSYYTTVRRAGAPARSCGGFFPISDPAAENTLCACGLPGFGHDTFSETTGTSQVTDNVHAPAIPHGGVQSNSFNIPPPVVPSRPISAFQGIPQPAQGANASRNQSMIRMRDQAARDQAARGRASGGFSASRRTPNNIPVSSLAVIQVMVWPHAALTLLAEHFFEDETEGLEERSLHVTMQALAQVYVRLQNHNLVFAVEYDQTITNPNVLVASFDNQIRAALGEHSYYLPPDPSPGDISTPLSYFHAPFVILKPKARRNLTHGFFTPANVKALTLSNPGPGATQDSPNVLVIDLALYMGPYLVQETPIFMGVYPFMLHCGYYSIVGFQLIRTDLPAFRTGALKIKARLPRMSLTTQYQSLESVMAGRHDVAIAAPSARPLTVAGATPAAAGDRRSVAEVPRAAPTVPSLPRAEVPPEVPPPAVRNSGVRTTRAPASAAQSAPPRTQAFITPGLALVTIPVTPQSPAARGLVRPRSDSLDTVSQPSPPRTRARTAQLQARTEVRVAQGGVIEITDTEEEKDDEDDDELPRYILLENDNNRDRAEYWRKRVEGRIVDRNIQSFQRHAADALMPPQDDLPDFTMAGQHVDQLGRGLVELLNFEALKEAGLSKKFRNDSGLEAWPEEVNHLSFLQEFSCSTTAGQGIGNGPRRGTLDRALNMLTAPSYDDHLTWQPSSTLDGYYVPVVTPHPHPIRLARFTAEGRLLALGCCLLGNVPNISPWVPIALWTSAFKRASFSPPPMGLIRHIDSEAAEYMDLWNAILPKDPIPANLPIKFQAIIGIAVEVQPTLISSPRSVSFHKTLTDMIFSTMLLGHPEAWNSPEFRALCKGFNIGKHALQKLFDVIGSRNDHSFPEHALLAAIFTNRTGIDIRKALLANIKICTDFKKIDDPTHMVRKVFQTRLEGYLSGVGHPASLPSNILTEEMRQGGKDDPGLRSRLFLKAVTDTESPPRNEEIFVYLNDHSQEMDDSITISVCVMSISIRMGPMLRAILSSPADGAEHPQFSSWLHGQLLAASGYNKT</sequence>
<feature type="region of interest" description="Disordered" evidence="1">
    <location>
        <begin position="148"/>
        <end position="187"/>
    </location>
</feature>
<feature type="compositionally biased region" description="Polar residues" evidence="1">
    <location>
        <begin position="151"/>
        <end position="161"/>
    </location>
</feature>
<feature type="region of interest" description="Disordered" evidence="1">
    <location>
        <begin position="520"/>
        <end position="550"/>
    </location>
</feature>
<evidence type="ECO:0000313" key="3">
    <source>
        <dbReference type="Proteomes" id="UP000027222"/>
    </source>
</evidence>
<dbReference type="AlphaFoldDB" id="A0A067SC62"/>
<dbReference type="EMBL" id="KL142453">
    <property type="protein sequence ID" value="KDR65359.1"/>
    <property type="molecule type" value="Genomic_DNA"/>
</dbReference>
<accession>A0A067SC62</accession>
<feature type="compositionally biased region" description="Low complexity" evidence="1">
    <location>
        <begin position="484"/>
        <end position="498"/>
    </location>
</feature>
<gene>
    <name evidence="2" type="ORF">GALMADRAFT_1366212</name>
</gene>